<dbReference type="EC" id="7.1.1.2" evidence="3 17"/>
<keyword evidence="6" id="KW-0679">Respiratory chain</keyword>
<sequence>MIKLKLCICLLSFVFMLLFSVFTLFMGVNLLFNSMTIFLEWELISINSTSFVMTLLIDWMSMIFISVVTLISSMVILYSKMYMSNELNINRFIYLILLFVLSMVFVIMSPNLISILLGWDGLGLVSYCLVIYYQNSKSYNSGMLTVLMNRVGDVMILMGIVWMLNFGGWNYIYLVDFMISDNNILIVSSLVILAAMTKSAQIPFSSWLPAAMAAPTPISALVHSSTLVTAGVYLLIRFSFVLNSLFIMKILLLISGLTMLMAGISALMEYDLKKIIALSTLSQLGLMMMILSLGLSDLAFFHLLTHAFFKALLFMCAGCMIHYMSDVQDIRNMGGLMKSSPLVSLMLNVSNLALCGFPFMAGFYSKDLILEMFLMMNFNLLVFLLFFVSTGLTVSYTLRLLYYSMFYDFSMYSNVSISEDYIMLGSMMSLMILSVVGGSSLSWFIFSSPSMIYLSFHMKMMVMYVIFLGGLFIYFIIKLVFKFHNYLIKFYKLVMFMNYMWFFSSLSVYGLNYTFMQIGFKSLKVLDFGWFEFGVGQGIYSNLKKFSLINQIVQFNFLKLFLMIFVIYILISIFLMILL</sequence>
<comment type="catalytic activity">
    <reaction evidence="16 17">
        <text>a ubiquinone + NADH + 5 H(+)(in) = a ubiquinol + NAD(+) + 4 H(+)(out)</text>
        <dbReference type="Rhea" id="RHEA:29091"/>
        <dbReference type="Rhea" id="RHEA-COMP:9565"/>
        <dbReference type="Rhea" id="RHEA-COMP:9566"/>
        <dbReference type="ChEBI" id="CHEBI:15378"/>
        <dbReference type="ChEBI" id="CHEBI:16389"/>
        <dbReference type="ChEBI" id="CHEBI:17976"/>
        <dbReference type="ChEBI" id="CHEBI:57540"/>
        <dbReference type="ChEBI" id="CHEBI:57945"/>
        <dbReference type="EC" id="7.1.1.2"/>
    </reaction>
</comment>
<feature type="transmembrane region" description="Helical" evidence="17">
    <location>
        <begin position="184"/>
        <end position="208"/>
    </location>
</feature>
<geneLocation type="mitochondrion" evidence="21"/>
<dbReference type="RefSeq" id="YP_010586232.1">
    <property type="nucleotide sequence ID" value="NC_069259.1"/>
</dbReference>
<dbReference type="GeneID" id="77425641"/>
<feature type="transmembrane region" description="Helical" evidence="17">
    <location>
        <begin position="493"/>
        <end position="515"/>
    </location>
</feature>
<accession>A0A9E8LNV4</accession>
<keyword evidence="15 17" id="KW-0472">Membrane</keyword>
<keyword evidence="9" id="KW-1278">Translocase</keyword>
<proteinExistence type="inferred from homology"/>
<evidence type="ECO:0000256" key="13">
    <source>
        <dbReference type="ARBA" id="ARBA00023075"/>
    </source>
</evidence>
<dbReference type="GO" id="GO:0042773">
    <property type="term" value="P:ATP synthesis coupled electron transport"/>
    <property type="evidence" value="ECO:0007669"/>
    <property type="project" value="InterPro"/>
</dbReference>
<evidence type="ECO:0000256" key="3">
    <source>
        <dbReference type="ARBA" id="ARBA00012944"/>
    </source>
</evidence>
<evidence type="ECO:0000256" key="9">
    <source>
        <dbReference type="ARBA" id="ARBA00022967"/>
    </source>
</evidence>
<evidence type="ECO:0000256" key="14">
    <source>
        <dbReference type="ARBA" id="ARBA00023128"/>
    </source>
</evidence>
<gene>
    <name evidence="21" type="primary">ND5</name>
</gene>
<keyword evidence="8" id="KW-0999">Mitochondrion inner membrane</keyword>
<evidence type="ECO:0000256" key="12">
    <source>
        <dbReference type="ARBA" id="ARBA00023027"/>
    </source>
</evidence>
<dbReference type="GO" id="GO:0005743">
    <property type="term" value="C:mitochondrial inner membrane"/>
    <property type="evidence" value="ECO:0007669"/>
    <property type="project" value="UniProtKB-SubCell"/>
</dbReference>
<dbReference type="GO" id="GO:0015990">
    <property type="term" value="P:electron transport coupled proton transport"/>
    <property type="evidence" value="ECO:0007669"/>
    <property type="project" value="TreeGrafter"/>
</dbReference>
<keyword evidence="5 17" id="KW-0813">Transport</keyword>
<evidence type="ECO:0000256" key="2">
    <source>
        <dbReference type="ARBA" id="ARBA00004448"/>
    </source>
</evidence>
<evidence type="ECO:0000313" key="21">
    <source>
        <dbReference type="EMBL" id="UZZ43994.1"/>
    </source>
</evidence>
<dbReference type="CTD" id="4540"/>
<evidence type="ECO:0000256" key="1">
    <source>
        <dbReference type="ARBA" id="ARBA00003257"/>
    </source>
</evidence>
<keyword evidence="7 17" id="KW-0812">Transmembrane</keyword>
<feature type="domain" description="NADH:quinone oxidoreductase/Mrp antiporter transmembrane" evidence="18">
    <location>
        <begin position="109"/>
        <end position="392"/>
    </location>
</feature>
<feature type="transmembrane region" description="Helical" evidence="17">
    <location>
        <begin position="154"/>
        <end position="172"/>
    </location>
</feature>
<feature type="transmembrane region" description="Helical" evidence="17">
    <location>
        <begin position="220"/>
        <end position="240"/>
    </location>
</feature>
<feature type="domain" description="NADH dehydrogenase subunit 5 C-terminal" evidence="20">
    <location>
        <begin position="396"/>
        <end position="576"/>
    </location>
</feature>
<comment type="similarity">
    <text evidence="17">Belongs to the complex I subunit 5 family.</text>
</comment>
<feature type="transmembrane region" description="Helical" evidence="17">
    <location>
        <begin position="376"/>
        <end position="401"/>
    </location>
</feature>
<evidence type="ECO:0000256" key="6">
    <source>
        <dbReference type="ARBA" id="ARBA00022660"/>
    </source>
</evidence>
<evidence type="ECO:0000256" key="11">
    <source>
        <dbReference type="ARBA" id="ARBA00022989"/>
    </source>
</evidence>
<feature type="transmembrane region" description="Helical" evidence="17">
    <location>
        <begin position="113"/>
        <end position="133"/>
    </location>
</feature>
<feature type="transmembrane region" description="Helical" evidence="17">
    <location>
        <begin position="421"/>
        <end position="446"/>
    </location>
</feature>
<dbReference type="GO" id="GO:0003954">
    <property type="term" value="F:NADH dehydrogenase activity"/>
    <property type="evidence" value="ECO:0007669"/>
    <property type="project" value="TreeGrafter"/>
</dbReference>
<dbReference type="InterPro" id="IPR003945">
    <property type="entry name" value="NU5C-like"/>
</dbReference>
<reference evidence="21" key="1">
    <citation type="submission" date="2021-11" db="EMBL/GenBank/DDBJ databases">
        <authorList>
            <person name="Ge X.-Y."/>
            <person name="Peng L."/>
            <person name="Sun C.-H."/>
            <person name="Wang B.-X."/>
        </authorList>
    </citation>
    <scope>NUCLEOTIDE SEQUENCE</scope>
</reference>
<feature type="transmembrane region" description="Helical" evidence="17">
    <location>
        <begin position="52"/>
        <end position="77"/>
    </location>
</feature>
<evidence type="ECO:0000256" key="16">
    <source>
        <dbReference type="ARBA" id="ARBA00049551"/>
    </source>
</evidence>
<dbReference type="Pfam" id="PF00662">
    <property type="entry name" value="Proton_antipo_N"/>
    <property type="match status" value="1"/>
</dbReference>
<evidence type="ECO:0000256" key="5">
    <source>
        <dbReference type="ARBA" id="ARBA00022448"/>
    </source>
</evidence>
<dbReference type="Pfam" id="PF06455">
    <property type="entry name" value="NADH5_C"/>
    <property type="match status" value="1"/>
</dbReference>
<comment type="function">
    <text evidence="17">Core subunit of the mitochondrial membrane respiratory chain NADH dehydrogenase (Complex I) which catalyzes electron transfer from NADH through the respiratory chain, using ubiquinone as an electron acceptor. Essential for the catalytic activity and assembly of complex I.</text>
</comment>
<evidence type="ECO:0000259" key="19">
    <source>
        <dbReference type="Pfam" id="PF00662"/>
    </source>
</evidence>
<feature type="transmembrane region" description="Helical" evidence="17">
    <location>
        <begin position="7"/>
        <end position="32"/>
    </location>
</feature>
<feature type="transmembrane region" description="Helical" evidence="17">
    <location>
        <begin position="299"/>
        <end position="321"/>
    </location>
</feature>
<keyword evidence="11 17" id="KW-1133">Transmembrane helix</keyword>
<dbReference type="PRINTS" id="PR01434">
    <property type="entry name" value="NADHDHGNASE5"/>
</dbReference>
<feature type="transmembrane region" description="Helical" evidence="17">
    <location>
        <begin position="342"/>
        <end position="364"/>
    </location>
</feature>
<keyword evidence="12 17" id="KW-0520">NAD</keyword>
<comment type="subcellular location">
    <subcellularLocation>
        <location evidence="2">Mitochondrion inner membrane</location>
        <topology evidence="2">Multi-pass membrane protein</topology>
    </subcellularLocation>
</comment>
<dbReference type="AlphaFoldDB" id="A0A9E8LNV4"/>
<dbReference type="EMBL" id="OL678019">
    <property type="protein sequence ID" value="UZZ43994.1"/>
    <property type="molecule type" value="Genomic_DNA"/>
</dbReference>
<dbReference type="PANTHER" id="PTHR42829">
    <property type="entry name" value="NADH-UBIQUINONE OXIDOREDUCTASE CHAIN 5"/>
    <property type="match status" value="1"/>
</dbReference>
<dbReference type="InterPro" id="IPR001516">
    <property type="entry name" value="Proton_antipo_N"/>
</dbReference>
<evidence type="ECO:0000256" key="4">
    <source>
        <dbReference type="ARBA" id="ARBA00021096"/>
    </source>
</evidence>
<feature type="transmembrane region" description="Helical" evidence="17">
    <location>
        <begin position="461"/>
        <end position="481"/>
    </location>
</feature>
<evidence type="ECO:0000256" key="15">
    <source>
        <dbReference type="ARBA" id="ARBA00023136"/>
    </source>
</evidence>
<keyword evidence="13 17" id="KW-0830">Ubiquinone</keyword>
<protein>
    <recommendedName>
        <fullName evidence="4 17">NADH-ubiquinone oxidoreductase chain 5</fullName>
        <ecNumber evidence="3 17">7.1.1.2</ecNumber>
    </recommendedName>
</protein>
<organism evidence="21">
    <name type="scientific">Himalopsyche eos</name>
    <dbReference type="NCBI Taxonomy" id="2904895"/>
    <lineage>
        <taxon>Eukaryota</taxon>
        <taxon>Metazoa</taxon>
        <taxon>Ecdysozoa</taxon>
        <taxon>Arthropoda</taxon>
        <taxon>Hexapoda</taxon>
        <taxon>Insecta</taxon>
        <taxon>Pterygota</taxon>
        <taxon>Neoptera</taxon>
        <taxon>Endopterygota</taxon>
        <taxon>Trichoptera</taxon>
        <taxon>Integripalpia</taxon>
        <taxon>Rhyacophiloidea</taxon>
        <taxon>Rhyacophilidae</taxon>
        <taxon>Himalopsyche</taxon>
    </lineage>
</organism>
<feature type="transmembrane region" description="Helical" evidence="17">
    <location>
        <begin position="275"/>
        <end position="293"/>
    </location>
</feature>
<feature type="transmembrane region" description="Helical" evidence="17">
    <location>
        <begin position="557"/>
        <end position="578"/>
    </location>
</feature>
<feature type="transmembrane region" description="Helical" evidence="17">
    <location>
        <begin position="89"/>
        <end position="107"/>
    </location>
</feature>
<keyword evidence="10" id="KW-0249">Electron transport</keyword>
<evidence type="ECO:0000256" key="8">
    <source>
        <dbReference type="ARBA" id="ARBA00022792"/>
    </source>
</evidence>
<evidence type="ECO:0000259" key="20">
    <source>
        <dbReference type="Pfam" id="PF06455"/>
    </source>
</evidence>
<dbReference type="PANTHER" id="PTHR42829:SF2">
    <property type="entry name" value="NADH-UBIQUINONE OXIDOREDUCTASE CHAIN 5"/>
    <property type="match status" value="1"/>
</dbReference>
<dbReference type="InterPro" id="IPR010934">
    <property type="entry name" value="NADH_DH_su5_C"/>
</dbReference>
<dbReference type="InterPro" id="IPR001750">
    <property type="entry name" value="ND/Mrp_TM"/>
</dbReference>
<feature type="domain" description="NADH-Ubiquinone oxidoreductase (complex I) chain 5 N-terminal" evidence="19">
    <location>
        <begin position="44"/>
        <end position="92"/>
    </location>
</feature>
<comment type="function">
    <text evidence="1">Core subunit of the mitochondrial membrane respiratory chain NADH dehydrogenase (Complex I) that is believed to belong to the minimal assembly required for catalysis. Complex I functions in the transfer of electrons from NADH to the respiratory chain. The immediate electron acceptor for the enzyme is believed to be ubiquinone.</text>
</comment>
<evidence type="ECO:0000259" key="18">
    <source>
        <dbReference type="Pfam" id="PF00361"/>
    </source>
</evidence>
<keyword evidence="14 17" id="KW-0496">Mitochondrion</keyword>
<reference evidence="21" key="2">
    <citation type="journal article" date="2022" name="Syst. Entomol.">
        <title>Massive gene rearrangements of mitochondrial genomes and implications for the phylogeny of Trichoptera (Insecta).</title>
        <authorList>
            <person name="Ge X."/>
            <person name="Peng L."/>
            <person name="Vogler A.P."/>
            <person name="Morse J.C."/>
            <person name="Yang L."/>
            <person name="Sun C."/>
            <person name="Wang B."/>
        </authorList>
    </citation>
    <scope>NUCLEOTIDE SEQUENCE</scope>
</reference>
<feature type="transmembrane region" description="Helical" evidence="17">
    <location>
        <begin position="246"/>
        <end position="268"/>
    </location>
</feature>
<evidence type="ECO:0000256" key="17">
    <source>
        <dbReference type="RuleBase" id="RU003404"/>
    </source>
</evidence>
<evidence type="ECO:0000256" key="7">
    <source>
        <dbReference type="ARBA" id="ARBA00022692"/>
    </source>
</evidence>
<name>A0A9E8LNV4_9NEOP</name>
<dbReference type="Pfam" id="PF00361">
    <property type="entry name" value="Proton_antipo_M"/>
    <property type="match status" value="1"/>
</dbReference>
<dbReference type="GO" id="GO:0008137">
    <property type="term" value="F:NADH dehydrogenase (ubiquinone) activity"/>
    <property type="evidence" value="ECO:0007669"/>
    <property type="project" value="UniProtKB-EC"/>
</dbReference>
<evidence type="ECO:0000256" key="10">
    <source>
        <dbReference type="ARBA" id="ARBA00022982"/>
    </source>
</evidence>